<reference evidence="2 3" key="1">
    <citation type="journal article" date="2015" name="Genome Announc.">
        <title>Genome Sequence of Lactobacillus curieae CCTCC M 2011381T, a Novel Producer of Gamma-aminobutyric Acid.</title>
        <authorList>
            <person name="Wang Y."/>
            <person name="Wang Y."/>
            <person name="Lang C."/>
            <person name="Wei D."/>
            <person name="Xu P."/>
            <person name="Xie J."/>
        </authorList>
    </citation>
    <scope>NUCLEOTIDE SEQUENCE [LARGE SCALE GENOMIC DNA]</scope>
    <source>
        <strain evidence="2 3">CCTCC M 2011381</strain>
    </source>
</reference>
<dbReference type="OrthoDB" id="2249491at2"/>
<keyword evidence="1" id="KW-1133">Transmembrane helix</keyword>
<evidence type="ECO:0008006" key="4">
    <source>
        <dbReference type="Google" id="ProtNLM"/>
    </source>
</evidence>
<keyword evidence="1" id="KW-0472">Membrane</keyword>
<dbReference type="RefSeq" id="WP_078256916.1">
    <property type="nucleotide sequence ID" value="NZ_CP018906.1"/>
</dbReference>
<organism evidence="2 3">
    <name type="scientific">Lentilactobacillus curieae</name>
    <dbReference type="NCBI Taxonomy" id="1138822"/>
    <lineage>
        <taxon>Bacteria</taxon>
        <taxon>Bacillati</taxon>
        <taxon>Bacillota</taxon>
        <taxon>Bacilli</taxon>
        <taxon>Lactobacillales</taxon>
        <taxon>Lactobacillaceae</taxon>
        <taxon>Lentilactobacillus</taxon>
    </lineage>
</organism>
<protein>
    <recommendedName>
        <fullName evidence="4">DUF4811 domain-containing protein</fullName>
    </recommendedName>
</protein>
<gene>
    <name evidence="2" type="ORF">PL11_004395</name>
</gene>
<dbReference type="EMBL" id="CP018906">
    <property type="protein sequence ID" value="AQW21217.1"/>
    <property type="molecule type" value="Genomic_DNA"/>
</dbReference>
<feature type="transmembrane region" description="Helical" evidence="1">
    <location>
        <begin position="28"/>
        <end position="45"/>
    </location>
</feature>
<keyword evidence="1" id="KW-0812">Transmembrane</keyword>
<dbReference type="InterPro" id="IPR032083">
    <property type="entry name" value="DUF4811"/>
</dbReference>
<evidence type="ECO:0000313" key="2">
    <source>
        <dbReference type="EMBL" id="AQW21217.1"/>
    </source>
</evidence>
<accession>A0A1S6QHY2</accession>
<dbReference type="Proteomes" id="UP000030361">
    <property type="component" value="Chromosome"/>
</dbReference>
<evidence type="ECO:0000313" key="3">
    <source>
        <dbReference type="Proteomes" id="UP000030361"/>
    </source>
</evidence>
<keyword evidence="3" id="KW-1185">Reference proteome</keyword>
<sequence length="239" mass="26999">MILWILGISTVCLYLCFVLMSSSLMRSALVLVTGFVMLGSLVVIIDNDNNHLGMRKVETTTERQVYTASPSKQLPLMLYKNIGTSGKHKVYIYKSNPKAKATHTKADFAVNNQIKQVSGTTASVQKQVTTWRYRNSFYKLLFSNKNQGKFEKETNVIKVPKTWYVLSTTQAQKLAKRAKALTKMSPADKAKQKMVVEKQVMAARKKNPKMSAQEQASLVQKITDQMKQQAVKKLIDEVK</sequence>
<evidence type="ECO:0000256" key="1">
    <source>
        <dbReference type="SAM" id="Phobius"/>
    </source>
</evidence>
<dbReference type="Pfam" id="PF16069">
    <property type="entry name" value="DUF4811"/>
    <property type="match status" value="1"/>
</dbReference>
<dbReference type="eggNOG" id="ENOG5032RPZ">
    <property type="taxonomic scope" value="Bacteria"/>
</dbReference>
<dbReference type="KEGG" id="lcu:PL11_004395"/>
<dbReference type="AlphaFoldDB" id="A0A1S6QHY2"/>
<name>A0A1S6QHY2_9LACO</name>
<proteinExistence type="predicted"/>